<proteinExistence type="predicted"/>
<evidence type="ECO:0008006" key="4">
    <source>
        <dbReference type="Google" id="ProtNLM"/>
    </source>
</evidence>
<keyword evidence="3" id="KW-1185">Reference proteome</keyword>
<comment type="caution">
    <text evidence="2">The sequence shown here is derived from an EMBL/GenBank/DDBJ whole genome shotgun (WGS) entry which is preliminary data.</text>
</comment>
<evidence type="ECO:0000256" key="1">
    <source>
        <dbReference type="SAM" id="SignalP"/>
    </source>
</evidence>
<accession>A0A2S6I2E5</accession>
<dbReference type="RefSeq" id="WP_104419757.1">
    <property type="nucleotide sequence ID" value="NZ_PTJC01000006.1"/>
</dbReference>
<protein>
    <recommendedName>
        <fullName evidence="4">Secreted protein (Por secretion system target)</fullName>
    </recommendedName>
</protein>
<dbReference type="EMBL" id="PTJC01000006">
    <property type="protein sequence ID" value="PPK85249.1"/>
    <property type="molecule type" value="Genomic_DNA"/>
</dbReference>
<feature type="chain" id="PRO_5015745577" description="Secreted protein (Por secretion system target)" evidence="1">
    <location>
        <begin position="19"/>
        <end position="113"/>
    </location>
</feature>
<evidence type="ECO:0000313" key="2">
    <source>
        <dbReference type="EMBL" id="PPK85249.1"/>
    </source>
</evidence>
<dbReference type="OrthoDB" id="1495249at2"/>
<reference evidence="2 3" key="1">
    <citation type="submission" date="2018-02" db="EMBL/GenBank/DDBJ databases">
        <title>Genomic Encyclopedia of Archaeal and Bacterial Type Strains, Phase II (KMG-II): from individual species to whole genera.</title>
        <authorList>
            <person name="Goeker M."/>
        </authorList>
    </citation>
    <scope>NUCLEOTIDE SEQUENCE [LARGE SCALE GENOMIC DNA]</scope>
    <source>
        <strain evidence="2 3">DSM 29526</strain>
    </source>
</reference>
<dbReference type="Proteomes" id="UP000237662">
    <property type="component" value="Unassembled WGS sequence"/>
</dbReference>
<gene>
    <name evidence="2" type="ORF">CLV84_2141</name>
</gene>
<sequence length="113" mass="12691">MKSLLFALALATTVPATATTVEPLITRSFVEDNRLELVLANLEQERTVVRLTNLDQDIEYFSDRVKHHNGYGVSLSLDKLPAGRYVLSVEKGDTVRRQVILKTETGTRCSAWK</sequence>
<organism evidence="2 3">
    <name type="scientific">Neolewinella xylanilytica</name>
    <dbReference type="NCBI Taxonomy" id="1514080"/>
    <lineage>
        <taxon>Bacteria</taxon>
        <taxon>Pseudomonadati</taxon>
        <taxon>Bacteroidota</taxon>
        <taxon>Saprospiria</taxon>
        <taxon>Saprospirales</taxon>
        <taxon>Lewinellaceae</taxon>
        <taxon>Neolewinella</taxon>
    </lineage>
</organism>
<feature type="signal peptide" evidence="1">
    <location>
        <begin position="1"/>
        <end position="18"/>
    </location>
</feature>
<dbReference type="AlphaFoldDB" id="A0A2S6I2E5"/>
<name>A0A2S6I2E5_9BACT</name>
<keyword evidence="1" id="KW-0732">Signal</keyword>
<evidence type="ECO:0000313" key="3">
    <source>
        <dbReference type="Proteomes" id="UP000237662"/>
    </source>
</evidence>